<dbReference type="PANTHER" id="PTHR45646:SF11">
    <property type="entry name" value="SERINE_THREONINE-PROTEIN KINASE DOA"/>
    <property type="match status" value="1"/>
</dbReference>
<dbReference type="EMBL" id="UZAM01008705">
    <property type="protein sequence ID" value="VDP06044.1"/>
    <property type="molecule type" value="Genomic_DNA"/>
</dbReference>
<dbReference type="PROSITE" id="PS00108">
    <property type="entry name" value="PROTEIN_KINASE_ST"/>
    <property type="match status" value="1"/>
</dbReference>
<dbReference type="GO" id="GO:0043484">
    <property type="term" value="P:regulation of RNA splicing"/>
    <property type="evidence" value="ECO:0007669"/>
    <property type="project" value="TreeGrafter"/>
</dbReference>
<dbReference type="SUPFAM" id="SSF56112">
    <property type="entry name" value="Protein kinase-like (PK-like)"/>
    <property type="match status" value="1"/>
</dbReference>
<keyword evidence="4" id="KW-0418">Kinase</keyword>
<protein>
    <submittedName>
        <fullName evidence="12">Protein kinase domain-containing protein</fullName>
    </submittedName>
</protein>
<evidence type="ECO:0000256" key="3">
    <source>
        <dbReference type="ARBA" id="ARBA00022741"/>
    </source>
</evidence>
<dbReference type="PROSITE" id="PS50011">
    <property type="entry name" value="PROTEIN_KINASE_DOM"/>
    <property type="match status" value="1"/>
</dbReference>
<keyword evidence="2" id="KW-0808">Transferase</keyword>
<sequence>MQQYQSTARLEYPLLMHCSEALDQQTCGMAVIIELVIMLRQAFALLIASSALFTSPANVCNFMGRLKKTLIMNSFEWTAESHQSQYSSKELQQSRPLVVDDDEGHLVYKPGDIIEDRYEVIQTLGEGTFGKVVEVEDRRANGFGRAALKIIKNVAKYREAAKLEINVLNKLSDCDPEKKYLCVQLLDSFDYHGHMCLAFNLLGLSVFDFMKANNYHPYPLEQVRHIAYQLCYSVNFMHENHLTHTDLKPENLLFCAAEYDVKIDPKKKSEYRVIRNTDVRLIDFGSATFDHEHHSTVVSTRHYRAP</sequence>
<organism evidence="12">
    <name type="scientific">Soboliphyme baturini</name>
    <dbReference type="NCBI Taxonomy" id="241478"/>
    <lineage>
        <taxon>Eukaryota</taxon>
        <taxon>Metazoa</taxon>
        <taxon>Ecdysozoa</taxon>
        <taxon>Nematoda</taxon>
        <taxon>Enoplea</taxon>
        <taxon>Dorylaimia</taxon>
        <taxon>Dioctophymatida</taxon>
        <taxon>Dioctophymatoidea</taxon>
        <taxon>Soboliphymatidae</taxon>
        <taxon>Soboliphyme</taxon>
    </lineage>
</organism>
<dbReference type="SMART" id="SM00220">
    <property type="entry name" value="S_TKc"/>
    <property type="match status" value="1"/>
</dbReference>
<evidence type="ECO:0000313" key="10">
    <source>
        <dbReference type="EMBL" id="VDP06044.1"/>
    </source>
</evidence>
<evidence type="ECO:0000256" key="2">
    <source>
        <dbReference type="ARBA" id="ARBA00022679"/>
    </source>
</evidence>
<dbReference type="PROSITE" id="PS00107">
    <property type="entry name" value="PROTEIN_KINASE_ATP"/>
    <property type="match status" value="1"/>
</dbReference>
<dbReference type="WBParaSite" id="SBAD_0000522801-mRNA-1">
    <property type="protein sequence ID" value="SBAD_0000522801-mRNA-1"/>
    <property type="gene ID" value="SBAD_0000522801"/>
</dbReference>
<gene>
    <name evidence="10" type="ORF">SBAD_LOCUS5021</name>
</gene>
<evidence type="ECO:0000256" key="8">
    <source>
        <dbReference type="RuleBase" id="RU000304"/>
    </source>
</evidence>
<keyword evidence="1 8" id="KW-0723">Serine/threonine-protein kinase</keyword>
<dbReference type="PANTHER" id="PTHR45646">
    <property type="entry name" value="SERINE/THREONINE-PROTEIN KINASE DOA-RELATED"/>
    <property type="match status" value="1"/>
</dbReference>
<feature type="domain" description="Protein kinase" evidence="9">
    <location>
        <begin position="118"/>
        <end position="306"/>
    </location>
</feature>
<dbReference type="GO" id="GO:0004674">
    <property type="term" value="F:protein serine/threonine kinase activity"/>
    <property type="evidence" value="ECO:0007669"/>
    <property type="project" value="UniProtKB-KW"/>
</dbReference>
<accession>A0A183IN25</accession>
<dbReference type="InterPro" id="IPR008271">
    <property type="entry name" value="Ser/Thr_kinase_AS"/>
</dbReference>
<dbReference type="Gene3D" id="3.30.200.20">
    <property type="entry name" value="Phosphorylase Kinase, domain 1"/>
    <property type="match status" value="1"/>
</dbReference>
<feature type="binding site" evidence="7">
    <location>
        <position position="149"/>
    </location>
    <ligand>
        <name>ATP</name>
        <dbReference type="ChEBI" id="CHEBI:30616"/>
    </ligand>
</feature>
<proteinExistence type="inferred from homology"/>
<evidence type="ECO:0000313" key="11">
    <source>
        <dbReference type="Proteomes" id="UP000270296"/>
    </source>
</evidence>
<keyword evidence="11" id="KW-1185">Reference proteome</keyword>
<name>A0A183IN25_9BILA</name>
<dbReference type="AlphaFoldDB" id="A0A183IN25"/>
<dbReference type="InterPro" id="IPR017441">
    <property type="entry name" value="Protein_kinase_ATP_BS"/>
</dbReference>
<evidence type="ECO:0000313" key="12">
    <source>
        <dbReference type="WBParaSite" id="SBAD_0000522801-mRNA-1"/>
    </source>
</evidence>
<dbReference type="InterPro" id="IPR051175">
    <property type="entry name" value="CLK_kinases"/>
</dbReference>
<dbReference type="Pfam" id="PF00069">
    <property type="entry name" value="Pkinase"/>
    <property type="match status" value="1"/>
</dbReference>
<dbReference type="GO" id="GO:0005634">
    <property type="term" value="C:nucleus"/>
    <property type="evidence" value="ECO:0007669"/>
    <property type="project" value="TreeGrafter"/>
</dbReference>
<evidence type="ECO:0000256" key="1">
    <source>
        <dbReference type="ARBA" id="ARBA00022527"/>
    </source>
</evidence>
<keyword evidence="3 7" id="KW-0547">Nucleotide-binding</keyword>
<dbReference type="GO" id="GO:0005524">
    <property type="term" value="F:ATP binding"/>
    <property type="evidence" value="ECO:0007669"/>
    <property type="project" value="UniProtKB-UniRule"/>
</dbReference>
<evidence type="ECO:0000256" key="5">
    <source>
        <dbReference type="ARBA" id="ARBA00022840"/>
    </source>
</evidence>
<reference evidence="12" key="1">
    <citation type="submission" date="2016-06" db="UniProtKB">
        <authorList>
            <consortium name="WormBaseParasite"/>
        </authorList>
    </citation>
    <scope>IDENTIFICATION</scope>
</reference>
<evidence type="ECO:0000256" key="6">
    <source>
        <dbReference type="ARBA" id="ARBA00037966"/>
    </source>
</evidence>
<evidence type="ECO:0000259" key="9">
    <source>
        <dbReference type="PROSITE" id="PS50011"/>
    </source>
</evidence>
<evidence type="ECO:0000256" key="4">
    <source>
        <dbReference type="ARBA" id="ARBA00022777"/>
    </source>
</evidence>
<dbReference type="InterPro" id="IPR011009">
    <property type="entry name" value="Kinase-like_dom_sf"/>
</dbReference>
<comment type="similarity">
    <text evidence="6">Belongs to the protein kinase superfamily. CMGC Ser/Thr protein kinase family. Lammer subfamily.</text>
</comment>
<dbReference type="Proteomes" id="UP000270296">
    <property type="component" value="Unassembled WGS sequence"/>
</dbReference>
<dbReference type="InterPro" id="IPR000719">
    <property type="entry name" value="Prot_kinase_dom"/>
</dbReference>
<keyword evidence="5 7" id="KW-0067">ATP-binding</keyword>
<dbReference type="OrthoDB" id="283111at2759"/>
<reference evidence="10 11" key="2">
    <citation type="submission" date="2018-11" db="EMBL/GenBank/DDBJ databases">
        <authorList>
            <consortium name="Pathogen Informatics"/>
        </authorList>
    </citation>
    <scope>NUCLEOTIDE SEQUENCE [LARGE SCALE GENOMIC DNA]</scope>
</reference>
<dbReference type="Gene3D" id="1.10.510.10">
    <property type="entry name" value="Transferase(Phosphotransferase) domain 1"/>
    <property type="match status" value="1"/>
</dbReference>
<evidence type="ECO:0000256" key="7">
    <source>
        <dbReference type="PROSITE-ProRule" id="PRU10141"/>
    </source>
</evidence>